<dbReference type="EMBL" id="JADCTT010000005">
    <property type="protein sequence ID" value="KAF9751693.1"/>
    <property type="molecule type" value="Genomic_DNA"/>
</dbReference>
<evidence type="ECO:0000313" key="2">
    <source>
        <dbReference type="EMBL" id="KAF9751693.1"/>
    </source>
</evidence>
<evidence type="ECO:0000313" key="3">
    <source>
        <dbReference type="Proteomes" id="UP000616885"/>
    </source>
</evidence>
<keyword evidence="1" id="KW-1133">Transmembrane helix</keyword>
<name>A0A8H7N9T4_BIOOC</name>
<protein>
    <submittedName>
        <fullName evidence="2">Uncharacterized protein</fullName>
    </submittedName>
</protein>
<comment type="caution">
    <text evidence="2">The sequence shown here is derived from an EMBL/GenBank/DDBJ whole genome shotgun (WGS) entry which is preliminary data.</text>
</comment>
<gene>
    <name evidence="2" type="ORF">IM811_013487</name>
</gene>
<proteinExistence type="predicted"/>
<dbReference type="InterPro" id="IPR024316">
    <property type="entry name" value="APQ12"/>
</dbReference>
<sequence length="172" mass="19340">MSNTSMATHLLGMVLPSEIMDQIQTYLLHPQSPFQTYKQVALTHAQSAYDAVYPHVEPLIERLLELVADNQGYTGLVVAVAVATAVFVVMSWVHRLMMWWTRVMARLALWGVVAALVAFMWSRGPEQTVRDVVVVISKVMGFGAAVKDIWLEEYRQYESQQRAGSASRAAQR</sequence>
<dbReference type="AlphaFoldDB" id="A0A8H7N9T4"/>
<accession>A0A8H7N9T4</accession>
<keyword evidence="1" id="KW-0472">Membrane</keyword>
<feature type="transmembrane region" description="Helical" evidence="1">
    <location>
        <begin position="72"/>
        <end position="93"/>
    </location>
</feature>
<dbReference type="Pfam" id="PF12716">
    <property type="entry name" value="Apq12"/>
    <property type="match status" value="1"/>
</dbReference>
<keyword evidence="1" id="KW-0812">Transmembrane</keyword>
<reference evidence="2" key="1">
    <citation type="submission" date="2020-10" db="EMBL/GenBank/DDBJ databases">
        <title>High-Quality Genome Resource of Clonostachys rosea strain S41 by Oxford Nanopore Long-Read Sequencing.</title>
        <authorList>
            <person name="Wang H."/>
        </authorList>
    </citation>
    <scope>NUCLEOTIDE SEQUENCE</scope>
    <source>
        <strain evidence="2">S41</strain>
    </source>
</reference>
<evidence type="ECO:0000256" key="1">
    <source>
        <dbReference type="SAM" id="Phobius"/>
    </source>
</evidence>
<organism evidence="2 3">
    <name type="scientific">Bionectria ochroleuca</name>
    <name type="common">Gliocladium roseum</name>
    <dbReference type="NCBI Taxonomy" id="29856"/>
    <lineage>
        <taxon>Eukaryota</taxon>
        <taxon>Fungi</taxon>
        <taxon>Dikarya</taxon>
        <taxon>Ascomycota</taxon>
        <taxon>Pezizomycotina</taxon>
        <taxon>Sordariomycetes</taxon>
        <taxon>Hypocreomycetidae</taxon>
        <taxon>Hypocreales</taxon>
        <taxon>Bionectriaceae</taxon>
        <taxon>Clonostachys</taxon>
    </lineage>
</organism>
<feature type="transmembrane region" description="Helical" evidence="1">
    <location>
        <begin position="99"/>
        <end position="121"/>
    </location>
</feature>
<dbReference type="Proteomes" id="UP000616885">
    <property type="component" value="Unassembled WGS sequence"/>
</dbReference>